<keyword evidence="3 5" id="KW-0732">Signal</keyword>
<dbReference type="PANTHER" id="PTHR43032">
    <property type="entry name" value="PROTEIN-METHIONINE-SULFOXIDE REDUCTASE"/>
    <property type="match status" value="1"/>
</dbReference>
<reference evidence="7 8" key="1">
    <citation type="submission" date="2021-03" db="EMBL/GenBank/DDBJ databases">
        <title>novel species isolated from a fishpond in China.</title>
        <authorList>
            <person name="Lu H."/>
            <person name="Cai Z."/>
        </authorList>
    </citation>
    <scope>NUCLEOTIDE SEQUENCE [LARGE SCALE GENOMIC DNA]</scope>
    <source>
        <strain evidence="7 8">Y57</strain>
    </source>
</reference>
<feature type="binding site" evidence="5">
    <location>
        <position position="236"/>
    </location>
    <ligand>
        <name>Mo-molybdopterin</name>
        <dbReference type="ChEBI" id="CHEBI:71302"/>
    </ligand>
</feature>
<dbReference type="Proteomes" id="UP000663992">
    <property type="component" value="Unassembled WGS sequence"/>
</dbReference>
<comment type="catalytic activity">
    <reaction evidence="5">
        <text>L-methionyl-[protein] + a quinone + H2O = L-methionyl-(S)-S-oxide-[protein] + a quinol</text>
        <dbReference type="Rhea" id="RHEA:51292"/>
        <dbReference type="Rhea" id="RHEA-COMP:12313"/>
        <dbReference type="Rhea" id="RHEA-COMP:12315"/>
        <dbReference type="ChEBI" id="CHEBI:15377"/>
        <dbReference type="ChEBI" id="CHEBI:16044"/>
        <dbReference type="ChEBI" id="CHEBI:24646"/>
        <dbReference type="ChEBI" id="CHEBI:44120"/>
        <dbReference type="ChEBI" id="CHEBI:132124"/>
    </reaction>
</comment>
<dbReference type="GO" id="GO:0016491">
    <property type="term" value="F:oxidoreductase activity"/>
    <property type="evidence" value="ECO:0007669"/>
    <property type="project" value="UniProtKB-KW"/>
</dbReference>
<feature type="binding site" evidence="5">
    <location>
        <begin position="89"/>
        <end position="90"/>
    </location>
    <ligand>
        <name>Mo-molybdopterin</name>
        <dbReference type="ChEBI" id="CHEBI:71302"/>
    </ligand>
</feature>
<accession>A0ABS3CM94</accession>
<comment type="similarity">
    <text evidence="5">Belongs to the MsrP family.</text>
</comment>
<comment type="subunit">
    <text evidence="5">Heterodimer of a catalytic subunit (MsrP) and a heme-binding subunit (MsrQ).</text>
</comment>
<evidence type="ECO:0000256" key="2">
    <source>
        <dbReference type="ARBA" id="ARBA00022723"/>
    </source>
</evidence>
<dbReference type="SUPFAM" id="SSF56524">
    <property type="entry name" value="Oxidoreductase molybdopterin-binding domain"/>
    <property type="match status" value="1"/>
</dbReference>
<proteinExistence type="inferred from homology"/>
<keyword evidence="4 5" id="KW-0560">Oxidoreductase</keyword>
<keyword evidence="8" id="KW-1185">Reference proteome</keyword>
<dbReference type="CDD" id="cd02107">
    <property type="entry name" value="YedY_like_Moco"/>
    <property type="match status" value="1"/>
</dbReference>
<organism evidence="7 8">
    <name type="scientific">Bowmanella yangjiangensis</name>
    <dbReference type="NCBI Taxonomy" id="2811230"/>
    <lineage>
        <taxon>Bacteria</taxon>
        <taxon>Pseudomonadati</taxon>
        <taxon>Pseudomonadota</taxon>
        <taxon>Gammaproteobacteria</taxon>
        <taxon>Alteromonadales</taxon>
        <taxon>Alteromonadaceae</taxon>
        <taxon>Bowmanella</taxon>
    </lineage>
</organism>
<dbReference type="NCBIfam" id="NF003767">
    <property type="entry name" value="PRK05363.1"/>
    <property type="match status" value="1"/>
</dbReference>
<evidence type="ECO:0000259" key="6">
    <source>
        <dbReference type="Pfam" id="PF00174"/>
    </source>
</evidence>
<evidence type="ECO:0000256" key="1">
    <source>
        <dbReference type="ARBA" id="ARBA00022505"/>
    </source>
</evidence>
<gene>
    <name evidence="5 7" type="primary">msrP</name>
    <name evidence="7" type="ORF">J0A65_00030</name>
</gene>
<sequence>MLIKRPRYQTIAENQVTDESVYQNRRQVLKQLGFIGAGALLSPGQSLAFNLFGDDPPGFKTHALSYAKQENDNQTLTPLNKVTSHNNFYEFGTDKADPKANAQAFKVDPWQLQVDGLVENPFSLSLDELYKIAPLEERIYRLRCVEAWSMVIPWIGFPLRALLQKAKPLSSGKYVAFETLYDPKQMPGQASVFRGGGIDYPYVEGLRMDEAAHPLTLLAVGLYGKSLPAQNGAPIRLVVPWKYGFKSIKSLVRIRITDKQPPTTWNLLAPNEYGFYANVNPKVDHPRWSQARERRITTGGLFASNRIDTLPFNGYEEVASLYSGMDLGRSY</sequence>
<feature type="binding site" evidence="5">
    <location>
        <begin position="247"/>
        <end position="249"/>
    </location>
    <ligand>
        <name>Mo-molybdopterin</name>
        <dbReference type="ChEBI" id="CHEBI:71302"/>
    </ligand>
</feature>
<feature type="binding site" evidence="5">
    <location>
        <position position="231"/>
    </location>
    <ligand>
        <name>Mo-molybdopterin</name>
        <dbReference type="ChEBI" id="CHEBI:71302"/>
    </ligand>
</feature>
<dbReference type="RefSeq" id="WP_206592067.1">
    <property type="nucleotide sequence ID" value="NZ_JAFKCS010000001.1"/>
</dbReference>
<feature type="binding site" evidence="5">
    <location>
        <position position="179"/>
    </location>
    <ligand>
        <name>Mo-molybdopterin</name>
        <dbReference type="ChEBI" id="CHEBI:71302"/>
    </ligand>
</feature>
<comment type="cofactor">
    <cofactor evidence="5">
        <name>Mo-molybdopterin</name>
        <dbReference type="ChEBI" id="CHEBI:71302"/>
    </cofactor>
    <text evidence="5">Binds 1 Mo-molybdopterin (Mo-MPT) cofactor per subunit.</text>
</comment>
<comment type="caution">
    <text evidence="7">The sequence shown here is derived from an EMBL/GenBank/DDBJ whole genome shotgun (WGS) entry which is preliminary data.</text>
</comment>
<dbReference type="EC" id="1.8.5.-" evidence="5"/>
<dbReference type="HAMAP" id="MF_01206">
    <property type="entry name" value="MsrP"/>
    <property type="match status" value="1"/>
</dbReference>
<dbReference type="InterPro" id="IPR036374">
    <property type="entry name" value="OxRdtase_Mopterin-bd_sf"/>
</dbReference>
<evidence type="ECO:0000313" key="7">
    <source>
        <dbReference type="EMBL" id="MBN7818224.1"/>
    </source>
</evidence>
<name>A0ABS3CM94_9ALTE</name>
<keyword evidence="2 5" id="KW-0479">Metal-binding</keyword>
<evidence type="ECO:0000256" key="3">
    <source>
        <dbReference type="ARBA" id="ARBA00022729"/>
    </source>
</evidence>
<feature type="binding site" evidence="5">
    <location>
        <position position="86"/>
    </location>
    <ligand>
        <name>Mo-molybdopterin</name>
        <dbReference type="ChEBI" id="CHEBI:71302"/>
    </ligand>
</feature>
<evidence type="ECO:0000256" key="4">
    <source>
        <dbReference type="ARBA" id="ARBA00023002"/>
    </source>
</evidence>
<dbReference type="InterPro" id="IPR022867">
    <property type="entry name" value="MsrP"/>
</dbReference>
<comment type="function">
    <text evidence="5">Part of the MsrPQ system that repairs oxidized periplasmic proteins containing methionine sulfoxide residues (Met-O), using respiratory chain electrons. Thus protects these proteins from oxidative-stress damage caused by reactive species of oxygen and chlorine generated by the host defense mechanisms. MsrPQ is essential for the maintenance of envelope integrity under bleach stress, rescuing a wide series of structurally unrelated periplasmic proteins from methionine oxidation. The catalytic subunit MsrP is non-stereospecific, being able to reduce both (R-) and (S-) diastereoisomers of methionine sulfoxide.</text>
</comment>
<dbReference type="EMBL" id="JAFKCS010000001">
    <property type="protein sequence ID" value="MBN7818224.1"/>
    <property type="molecule type" value="Genomic_DNA"/>
</dbReference>
<protein>
    <recommendedName>
        <fullName evidence="5">Protein-methionine-sulfoxide reductase catalytic subunit MsrP</fullName>
        <ecNumber evidence="5">1.8.5.-</ecNumber>
    </recommendedName>
</protein>
<comment type="catalytic activity">
    <reaction evidence="5">
        <text>L-methionyl-[protein] + a quinone + H2O = L-methionyl-(R)-S-oxide-[protein] + a quinol</text>
        <dbReference type="Rhea" id="RHEA:51296"/>
        <dbReference type="Rhea" id="RHEA-COMP:12313"/>
        <dbReference type="Rhea" id="RHEA-COMP:12314"/>
        <dbReference type="ChEBI" id="CHEBI:15377"/>
        <dbReference type="ChEBI" id="CHEBI:16044"/>
        <dbReference type="ChEBI" id="CHEBI:24646"/>
        <dbReference type="ChEBI" id="CHEBI:45764"/>
        <dbReference type="ChEBI" id="CHEBI:132124"/>
    </reaction>
</comment>
<evidence type="ECO:0000256" key="5">
    <source>
        <dbReference type="HAMAP-Rule" id="MF_01206"/>
    </source>
</evidence>
<dbReference type="Pfam" id="PF00174">
    <property type="entry name" value="Oxidored_molyb"/>
    <property type="match status" value="1"/>
</dbReference>
<dbReference type="InterPro" id="IPR000572">
    <property type="entry name" value="OxRdtase_Mopterin-bd_dom"/>
</dbReference>
<keyword evidence="1 5" id="KW-0500">Molybdenum</keyword>
<feature type="binding site" evidence="5">
    <location>
        <position position="144"/>
    </location>
    <ligand>
        <name>Mo-molybdopterin</name>
        <dbReference type="ChEBI" id="CHEBI:71302"/>
    </ligand>
    <ligandPart>
        <name>Mo</name>
        <dbReference type="ChEBI" id="CHEBI:28685"/>
    </ligandPart>
</feature>
<evidence type="ECO:0000313" key="8">
    <source>
        <dbReference type="Proteomes" id="UP000663992"/>
    </source>
</evidence>
<dbReference type="Gene3D" id="3.90.420.10">
    <property type="entry name" value="Oxidoreductase, molybdopterin-binding domain"/>
    <property type="match status" value="1"/>
</dbReference>
<dbReference type="PANTHER" id="PTHR43032:SF3">
    <property type="entry name" value="PROTEIN-METHIONINE-SULFOXIDE REDUCTASE CATALYTIC SUBUNIT MSRP"/>
    <property type="match status" value="1"/>
</dbReference>
<feature type="domain" description="Oxidoreductase molybdopterin-binding" evidence="6">
    <location>
        <begin position="105"/>
        <end position="265"/>
    </location>
</feature>